<evidence type="ECO:0000313" key="2">
    <source>
        <dbReference type="EMBL" id="GGK23280.1"/>
    </source>
</evidence>
<feature type="compositionally biased region" description="Low complexity" evidence="1">
    <location>
        <begin position="388"/>
        <end position="405"/>
    </location>
</feature>
<evidence type="ECO:0000256" key="1">
    <source>
        <dbReference type="SAM" id="MobiDB-lite"/>
    </source>
</evidence>
<dbReference type="EMBL" id="BMQC01000004">
    <property type="protein sequence ID" value="GGK23280.1"/>
    <property type="molecule type" value="Genomic_DNA"/>
</dbReference>
<reference evidence="2" key="2">
    <citation type="submission" date="2020-09" db="EMBL/GenBank/DDBJ databases">
        <authorList>
            <person name="Sun Q."/>
            <person name="Ohkuma M."/>
        </authorList>
    </citation>
    <scope>NUCLEOTIDE SEQUENCE</scope>
    <source>
        <strain evidence="2">JCM 3091</strain>
    </source>
</reference>
<feature type="compositionally biased region" description="Low complexity" evidence="1">
    <location>
        <begin position="432"/>
        <end position="460"/>
    </location>
</feature>
<feature type="compositionally biased region" description="Low complexity" evidence="1">
    <location>
        <begin position="676"/>
        <end position="693"/>
    </location>
</feature>
<feature type="compositionally biased region" description="Pro residues" evidence="1">
    <location>
        <begin position="205"/>
        <end position="236"/>
    </location>
</feature>
<accession>A0A8J3BHV2</accession>
<dbReference type="RefSeq" id="WP_189113464.1">
    <property type="nucleotide sequence ID" value="NZ_BMQC01000004.1"/>
</dbReference>
<feature type="compositionally biased region" description="Pro residues" evidence="1">
    <location>
        <begin position="331"/>
        <end position="347"/>
    </location>
</feature>
<feature type="region of interest" description="Disordered" evidence="1">
    <location>
        <begin position="93"/>
        <end position="146"/>
    </location>
</feature>
<feature type="compositionally biased region" description="Low complexity" evidence="1">
    <location>
        <begin position="613"/>
        <end position="625"/>
    </location>
</feature>
<feature type="compositionally biased region" description="Low complexity" evidence="1">
    <location>
        <begin position="572"/>
        <end position="583"/>
    </location>
</feature>
<feature type="compositionally biased region" description="Polar residues" evidence="1">
    <location>
        <begin position="593"/>
        <end position="612"/>
    </location>
</feature>
<feature type="compositionally biased region" description="Low complexity" evidence="1">
    <location>
        <begin position="115"/>
        <end position="131"/>
    </location>
</feature>
<keyword evidence="3" id="KW-1185">Reference proteome</keyword>
<gene>
    <name evidence="2" type="ORF">GCM10010124_14740</name>
</gene>
<proteinExistence type="predicted"/>
<feature type="compositionally biased region" description="Low complexity" evidence="1">
    <location>
        <begin position="542"/>
        <end position="553"/>
    </location>
</feature>
<feature type="compositionally biased region" description="Low complexity" evidence="1">
    <location>
        <begin position="348"/>
        <end position="367"/>
    </location>
</feature>
<comment type="caution">
    <text evidence="2">The sequence shown here is derived from an EMBL/GenBank/DDBJ whole genome shotgun (WGS) entry which is preliminary data.</text>
</comment>
<feature type="region of interest" description="Disordered" evidence="1">
    <location>
        <begin position="657"/>
        <end position="705"/>
    </location>
</feature>
<evidence type="ECO:0000313" key="3">
    <source>
        <dbReference type="Proteomes" id="UP000662200"/>
    </source>
</evidence>
<feature type="region of interest" description="Disordered" evidence="1">
    <location>
        <begin position="751"/>
        <end position="786"/>
    </location>
</feature>
<sequence>MWPFRRHRRAAPQVGGVGAAGPVARAARAGWRELSPLARLIGPAPLLHTAQRTAATLTTWQDPRHLTTLAHAVRADAPAGVLHDVPGVALPVRGAGPRPAGHRARASAGVDDRPAAAAAAPPTPGRATGAVLPTPIGPPLTVASSPPADRELFVARDWSATGDLPATGDLSAARDRPAAAGEPAGESRPLPPPEAVPPTHTAPTPASPPPATPLSPPATAPSPSGAPPRSAVPPPLVVARAPDAAAPPPALPDLRPAGLPDAPPVGHPDRAAPPRLGLGAPLGTGREPAEVRRPVLPAGTGADTAGPVRTGPATVARAVSTELPVSGPRTAPAPGPGTPPATSPAPAPGAETPAAPETAPAVPATTADLPVVGTVSAQRAADPPPTPAAADVSAAVDAASPEASTLIDTAFPGGPPARDVTSSGSSAGLDTAIPEAAAAGAAPPVADAAHSPLPVAARRPAPAPGSPPPGWTSPQSDAGVPPPVARLIGERTPRIYAEGAGTPVTGSHPGGTAIPAAVPVEWRHPSSPVQRAAENPPTASRTTAPTGAPLTAGTPPPARVPLTVGAPPPGPAASGAAPRVGPVDFGAGGRGSVQRQTAQFPHSGPAQPSGNNARPPLAPEALRAASGLPAVPAPALPAAPYPTVESYPTVAGLAADARAHRPAAHPAPLSPPPPLVVARAANQPRPSSATPAAPGTPAPAAHPPAAVLPAAASAAWAAADRGAAPPTAEELAAAYPDVFHLQRADGTVTLTAATPEAQAHAAPPPAAGAAPPAGPPAPSAAAPPAGQEAVLASLFDPLLRRLRAELRLDRERRGLLTDLRH</sequence>
<organism evidence="2 3">
    <name type="scientific">Pilimelia terevasa</name>
    <dbReference type="NCBI Taxonomy" id="53372"/>
    <lineage>
        <taxon>Bacteria</taxon>
        <taxon>Bacillati</taxon>
        <taxon>Actinomycetota</taxon>
        <taxon>Actinomycetes</taxon>
        <taxon>Micromonosporales</taxon>
        <taxon>Micromonosporaceae</taxon>
        <taxon>Pilimelia</taxon>
    </lineage>
</organism>
<feature type="region of interest" description="Disordered" evidence="1">
    <location>
        <begin position="160"/>
        <end position="625"/>
    </location>
</feature>
<feature type="compositionally biased region" description="Pro residues" evidence="1">
    <location>
        <begin position="461"/>
        <end position="471"/>
    </location>
</feature>
<dbReference type="Proteomes" id="UP000662200">
    <property type="component" value="Unassembled WGS sequence"/>
</dbReference>
<dbReference type="AlphaFoldDB" id="A0A8J3BHV2"/>
<feature type="compositionally biased region" description="Low complexity" evidence="1">
    <location>
        <begin position="751"/>
        <end position="761"/>
    </location>
</feature>
<feature type="compositionally biased region" description="Pro residues" evidence="1">
    <location>
        <begin position="762"/>
        <end position="778"/>
    </location>
</feature>
<reference evidence="2" key="1">
    <citation type="journal article" date="2014" name="Int. J. Syst. Evol. Microbiol.">
        <title>Complete genome sequence of Corynebacterium casei LMG S-19264T (=DSM 44701T), isolated from a smear-ripened cheese.</title>
        <authorList>
            <consortium name="US DOE Joint Genome Institute (JGI-PGF)"/>
            <person name="Walter F."/>
            <person name="Albersmeier A."/>
            <person name="Kalinowski J."/>
            <person name="Ruckert C."/>
        </authorList>
    </citation>
    <scope>NUCLEOTIDE SEQUENCE</scope>
    <source>
        <strain evidence="2">JCM 3091</strain>
    </source>
</reference>
<protein>
    <submittedName>
        <fullName evidence="2">Uncharacterized protein</fullName>
    </submittedName>
</protein>
<name>A0A8J3BHV2_9ACTN</name>